<organism evidence="5">
    <name type="scientific">Candidatus Nitricoxidivorans perseverans</name>
    <dbReference type="NCBI Taxonomy" id="2975601"/>
    <lineage>
        <taxon>Bacteria</taxon>
        <taxon>Pseudomonadati</taxon>
        <taxon>Pseudomonadota</taxon>
        <taxon>Betaproteobacteria</taxon>
        <taxon>Nitrosomonadales</taxon>
        <taxon>Sterolibacteriaceae</taxon>
        <taxon>Candidatus Nitricoxidivorans</taxon>
    </lineage>
</organism>
<dbReference type="InterPro" id="IPR029787">
    <property type="entry name" value="Nucleotide_cyclase"/>
</dbReference>
<dbReference type="AlphaFoldDB" id="A0AA49FNF0"/>
<evidence type="ECO:0000256" key="2">
    <source>
        <dbReference type="PROSITE-ProRule" id="PRU00169"/>
    </source>
</evidence>
<dbReference type="InterPro" id="IPR050595">
    <property type="entry name" value="Bact_response_regulator"/>
</dbReference>
<dbReference type="PROSITE" id="PS50887">
    <property type="entry name" value="GGDEF"/>
    <property type="match status" value="1"/>
</dbReference>
<evidence type="ECO:0000256" key="1">
    <source>
        <dbReference type="ARBA" id="ARBA00022553"/>
    </source>
</evidence>
<dbReference type="Pfam" id="PF00990">
    <property type="entry name" value="GGDEF"/>
    <property type="match status" value="1"/>
</dbReference>
<dbReference type="SMART" id="SM00448">
    <property type="entry name" value="REC"/>
    <property type="match status" value="1"/>
</dbReference>
<dbReference type="PANTHER" id="PTHR44591">
    <property type="entry name" value="STRESS RESPONSE REGULATOR PROTEIN 1"/>
    <property type="match status" value="1"/>
</dbReference>
<dbReference type="Pfam" id="PF00072">
    <property type="entry name" value="Response_reg"/>
    <property type="match status" value="1"/>
</dbReference>
<dbReference type="Gene3D" id="3.30.70.270">
    <property type="match status" value="1"/>
</dbReference>
<dbReference type="SUPFAM" id="SSF52172">
    <property type="entry name" value="CheY-like"/>
    <property type="match status" value="1"/>
</dbReference>
<dbReference type="CDD" id="cd00156">
    <property type="entry name" value="REC"/>
    <property type="match status" value="1"/>
</dbReference>
<gene>
    <name evidence="5" type="ORF">OHM77_04555</name>
</gene>
<proteinExistence type="predicted"/>
<dbReference type="SMART" id="SM00267">
    <property type="entry name" value="GGDEF"/>
    <property type="match status" value="1"/>
</dbReference>
<name>A0AA49FNF0_9PROT</name>
<dbReference type="Proteomes" id="UP001234916">
    <property type="component" value="Chromosome"/>
</dbReference>
<dbReference type="PANTHER" id="PTHR44591:SF3">
    <property type="entry name" value="RESPONSE REGULATORY DOMAIN-CONTAINING PROTEIN"/>
    <property type="match status" value="1"/>
</dbReference>
<protein>
    <submittedName>
        <fullName evidence="5">Response regulator</fullName>
    </submittedName>
</protein>
<keyword evidence="1 2" id="KW-0597">Phosphoprotein</keyword>
<dbReference type="PROSITE" id="PS50110">
    <property type="entry name" value="RESPONSE_REGULATORY"/>
    <property type="match status" value="1"/>
</dbReference>
<dbReference type="NCBIfam" id="TIGR00254">
    <property type="entry name" value="GGDEF"/>
    <property type="match status" value="1"/>
</dbReference>
<feature type="domain" description="GGDEF" evidence="4">
    <location>
        <begin position="174"/>
        <end position="308"/>
    </location>
</feature>
<evidence type="ECO:0000259" key="3">
    <source>
        <dbReference type="PROSITE" id="PS50110"/>
    </source>
</evidence>
<dbReference type="InterPro" id="IPR000160">
    <property type="entry name" value="GGDEF_dom"/>
</dbReference>
<dbReference type="EMBL" id="CP107246">
    <property type="protein sequence ID" value="WIM06542.1"/>
    <property type="molecule type" value="Genomic_DNA"/>
</dbReference>
<sequence length="376" mass="40487">MTEPTSLLPRILIVDDSRIVRATIIKHIRDRFDVREEADGEAGWEALLVDPTIQLVISDMSMPRLDGYGLLERVRNSGIARIRETPVIMISGDEDEESRQRAKDLGASDFIAKGIGTAELLARLGTLVALVRTHEALEETRAQVAIDPATGVLTRIALLRQTEQALSFAQRHGGEVSAVLIGFDRIDELAAAEGGPVAEMLVAQFSRLLAGTVRREDLLGRWTERELAIASPGITEVQARAFAERLRLAVARADIRHQGRPLTATLSIGVASSPADTAAGAEALMTVAEARMVKARGEGGDRVAGGGDRGAAAFAGEGIDQALARVALGEGAMLRPHLARLGLRLLPLLRLIDDEFHFGLPLADLEKRLSRHAKTV</sequence>
<dbReference type="InterPro" id="IPR001789">
    <property type="entry name" value="Sig_transdc_resp-reg_receiver"/>
</dbReference>
<dbReference type="SUPFAM" id="SSF55073">
    <property type="entry name" value="Nucleotide cyclase"/>
    <property type="match status" value="1"/>
</dbReference>
<dbReference type="InterPro" id="IPR043128">
    <property type="entry name" value="Rev_trsase/Diguanyl_cyclase"/>
</dbReference>
<evidence type="ECO:0000313" key="5">
    <source>
        <dbReference type="EMBL" id="WIM06542.1"/>
    </source>
</evidence>
<reference evidence="5" key="1">
    <citation type="journal article" date="2023" name="Nat. Microbiol.">
        <title>Enrichment and characterization of a nitric oxide-reducing microbial community in a continuous bioreactor.</title>
        <authorList>
            <person name="Garrido-Amador P."/>
            <person name="Stortenbeker N."/>
            <person name="Wessels H.J.C.T."/>
            <person name="Speth D.R."/>
            <person name="Garcia-Heredia I."/>
            <person name="Kartal B."/>
        </authorList>
    </citation>
    <scope>NUCLEOTIDE SEQUENCE</scope>
    <source>
        <strain evidence="5">MAG1</strain>
    </source>
</reference>
<dbReference type="KEGG" id="npv:OHM77_04555"/>
<dbReference type="GO" id="GO:0000160">
    <property type="term" value="P:phosphorelay signal transduction system"/>
    <property type="evidence" value="ECO:0007669"/>
    <property type="project" value="InterPro"/>
</dbReference>
<dbReference type="Gene3D" id="3.40.50.2300">
    <property type="match status" value="1"/>
</dbReference>
<evidence type="ECO:0000259" key="4">
    <source>
        <dbReference type="PROSITE" id="PS50887"/>
    </source>
</evidence>
<feature type="modified residue" description="4-aspartylphosphate" evidence="2">
    <location>
        <position position="59"/>
    </location>
</feature>
<feature type="domain" description="Response regulatory" evidence="3">
    <location>
        <begin position="10"/>
        <end position="128"/>
    </location>
</feature>
<dbReference type="InterPro" id="IPR011006">
    <property type="entry name" value="CheY-like_superfamily"/>
</dbReference>
<dbReference type="CDD" id="cd01949">
    <property type="entry name" value="GGDEF"/>
    <property type="match status" value="1"/>
</dbReference>
<accession>A0AA49FNF0</accession>